<name>A0A2K8NWT0_9MOLU</name>
<dbReference type="AlphaFoldDB" id="A0A2K8NWT0"/>
<protein>
    <submittedName>
        <fullName evidence="1">Uncharacterized protein</fullName>
    </submittedName>
</protein>
<dbReference type="KEGG" id="eml:EMELA_v1c07350"/>
<evidence type="ECO:0000313" key="1">
    <source>
        <dbReference type="EMBL" id="ATZ18227.1"/>
    </source>
</evidence>
<reference evidence="1 2" key="1">
    <citation type="submission" date="2017-11" db="EMBL/GenBank/DDBJ databases">
        <title>Genome sequence of Entomoplasma melaleucae M1 (ATCC 49191).</title>
        <authorList>
            <person name="Lo W.-S."/>
            <person name="Gasparich G.E."/>
            <person name="Kuo C.-H."/>
        </authorList>
    </citation>
    <scope>NUCLEOTIDE SEQUENCE [LARGE SCALE GENOMIC DNA]</scope>
    <source>
        <strain evidence="1 2">M1</strain>
    </source>
</reference>
<dbReference type="EMBL" id="CP024964">
    <property type="protein sequence ID" value="ATZ18227.1"/>
    <property type="molecule type" value="Genomic_DNA"/>
</dbReference>
<gene>
    <name evidence="1" type="ORF">EMELA_v1c07350</name>
</gene>
<accession>A0A2K8NWT0</accession>
<evidence type="ECO:0000313" key="2">
    <source>
        <dbReference type="Proteomes" id="UP000231896"/>
    </source>
</evidence>
<organism evidence="1 2">
    <name type="scientific">Mesoplasma melaleucae</name>
    <dbReference type="NCBI Taxonomy" id="81459"/>
    <lineage>
        <taxon>Bacteria</taxon>
        <taxon>Bacillati</taxon>
        <taxon>Mycoplasmatota</taxon>
        <taxon>Mollicutes</taxon>
        <taxon>Entomoplasmatales</taxon>
        <taxon>Entomoplasmataceae</taxon>
        <taxon>Mesoplasma</taxon>
    </lineage>
</organism>
<keyword evidence="2" id="KW-1185">Reference proteome</keyword>
<dbReference type="STRING" id="1408435.GCA_000685885_00938"/>
<sequence length="527" mass="62810">MKNGLDSIFWAYFDEYIKKDTSSIFKKINNDLKEKVNEIYEVTYYSLFQIQLLRNESLVNIEPEKFKEYSTYIVDNYNELFLFTFQDKNTESKFKELDEINKSFIKEVIESLVLNHIIKTSFISSEEVNPNYYWNFASLCALASKFEYDINFKHEKEKKYYYSTVYPFVITMLMIDVLKPYDMIDKIKKIYTRKNISEAYKTGRELTSNEKEWIAPMISLLKNEDEFNAFILNFKKDNWDTIDIKQKFKMIHELSKITTIFLRDNLKSISVISEGTEVYEAIYAYLPSFLASSKEQRKINTKTFDGPLKSVYSLSPINQKDFNPAWTFKHTKKFKEFKKIKYRPEKLVDFIARVKYATSYMEIINKTKRNNGVLGDCLISFKKVGIVQTMGFYVENNETYEFNYKNVKFKLINLDAKNFTKLLIKVNRFEEIADYNSQMSVLLKIISLMITIDPKAPKVFEYSWEILLKYYIIAFGPYKKNMMIFTNKDFEIIEFKINKLLTQYKKLQQKDKVIDSIGVIYKLQTFK</sequence>
<proteinExistence type="predicted"/>
<dbReference type="Proteomes" id="UP000231896">
    <property type="component" value="Chromosome"/>
</dbReference>
<dbReference type="RefSeq" id="WP_028124320.1">
    <property type="nucleotide sequence ID" value="NZ_CP024964.1"/>
</dbReference>
<dbReference type="OrthoDB" id="391572at2"/>